<proteinExistence type="predicted"/>
<dbReference type="OrthoDB" id="5341924at2759"/>
<dbReference type="Proteomes" id="UP000011761">
    <property type="component" value="Unassembled WGS sequence"/>
</dbReference>
<accession>M2M8H8</accession>
<dbReference type="GeneID" id="19110346"/>
<evidence type="ECO:0000313" key="2">
    <source>
        <dbReference type="EMBL" id="EMC92691.1"/>
    </source>
</evidence>
<dbReference type="EMBL" id="KB445561">
    <property type="protein sequence ID" value="EMC92691.1"/>
    <property type="molecule type" value="Genomic_DNA"/>
</dbReference>
<evidence type="ECO:0000256" key="1">
    <source>
        <dbReference type="SAM" id="MobiDB-lite"/>
    </source>
</evidence>
<name>M2M8H8_BAUPA</name>
<dbReference type="STRING" id="717646.M2M8H8"/>
<dbReference type="KEGG" id="bcom:BAUCODRAFT_258421"/>
<sequence>MLRCGLVLHAPQCPRVQASPLRGIWTPAPVRNATTFLNGGINDGAPSESPVSMLVAHANRAKGAQADVLVRHLAASLPPSLRQPGDSHSNALSGARDIAKLLLAAQRNEKGNRRIDVLAHLGMVRRRWRAVIWLVKHVIEHLGSKPGSGHLTAPAPWKSSWHDSISEVTLGAIELPHHEDMSGRFNNAAATLPAAETSLLPEYATAMAPEADSRTDATLLHAFLGLVWRSIGAMTVQCADGTMEPGVLEIIAYLHHRGFMPTSIYNRKPTNDATAIQQPPTLHLLSSRILTSLSDAAWRAHEKLVVEEAKAKGGAYSPLGPEVPGSVWKVNVAGLRTEIWLELILWSCLHGGWVLEGMDILALLCKQQSWKPLAWRSLIHNDADAHEDWGKISAFFSSKTQAAMELRGVGNLDVSRTVSSEVVLAYIDALLVHAGAGGVEQSVRPSAVLDPLLLLRRFLHRSTLGQSDEYWNAVVLRFVESRPEYIYSGASLVPLWQLVLPLQDAKEVERTAKLPLGVYDGSAIILGLAHQALYLRIRTGDLQGALRIFKSLQTYTDFNKRRAVQDFFTNARERLRNLSDHEERFTSNYSGFESPLHNLGLPPSIMGPFLELVTDAKAYDFGRWLLSSDDVDGPVIAEASYNEPLLAPALLRFAVETSDKDLLAKLLRLRSLAPAGSRESITTDHGILQSFFDAQVRLRRWEAAAGTLRQCIESSDATWNILNLATLARVMLTLRKNSLETKGSDDLTSASKLFSEMLRGAYNRQGNQKKRRDGDRQKTLVLALSAIDGYWAEFCKPFLDVLQQRRVHMNFSLITIAFNTLLEGVVENYGAVAARRWLGLFWPHSVRKAQAQEAARRRGDAGSHDQGQSPLRLLQTVAAQRTLIPLPNRPARTVAMYGGVQPNITTIRIILRRAIQDLKVMSPRQKTAAETGGQMDSLSAGTMRIAEGDKGEAKAIDTSPSGMVVWCVNRFRELGLRNRDINEELSAELSTAELESMQKQVPRWLERPDDDHVDVQGSNQDLDEQNDANDEVSQHDRDESNKRNAGGSQTEEHGT</sequence>
<gene>
    <name evidence="2" type="ORF">BAUCODRAFT_258421</name>
</gene>
<reference evidence="2 3" key="1">
    <citation type="journal article" date="2012" name="PLoS Pathog.">
        <title>Diverse lifestyles and strategies of plant pathogenesis encoded in the genomes of eighteen Dothideomycetes fungi.</title>
        <authorList>
            <person name="Ohm R.A."/>
            <person name="Feau N."/>
            <person name="Henrissat B."/>
            <person name="Schoch C.L."/>
            <person name="Horwitz B.A."/>
            <person name="Barry K.W."/>
            <person name="Condon B.J."/>
            <person name="Copeland A.C."/>
            <person name="Dhillon B."/>
            <person name="Glaser F."/>
            <person name="Hesse C.N."/>
            <person name="Kosti I."/>
            <person name="LaButti K."/>
            <person name="Lindquist E.A."/>
            <person name="Lucas S."/>
            <person name="Salamov A.A."/>
            <person name="Bradshaw R.E."/>
            <person name="Ciuffetti L."/>
            <person name="Hamelin R.C."/>
            <person name="Kema G.H.J."/>
            <person name="Lawrence C."/>
            <person name="Scott J.A."/>
            <person name="Spatafora J.W."/>
            <person name="Turgeon B.G."/>
            <person name="de Wit P.J.G.M."/>
            <person name="Zhong S."/>
            <person name="Goodwin S.B."/>
            <person name="Grigoriev I.V."/>
        </authorList>
    </citation>
    <scope>NUCLEOTIDE SEQUENCE [LARGE SCALE GENOMIC DNA]</scope>
    <source>
        <strain evidence="2 3">UAMH 10762</strain>
    </source>
</reference>
<dbReference type="HOGENOM" id="CLU_007381_0_0_1"/>
<dbReference type="OMA" id="WLELILW"/>
<dbReference type="eggNOG" id="ENOG502SKSN">
    <property type="taxonomic scope" value="Eukaryota"/>
</dbReference>
<evidence type="ECO:0000313" key="3">
    <source>
        <dbReference type="Proteomes" id="UP000011761"/>
    </source>
</evidence>
<dbReference type="AlphaFoldDB" id="M2M8H8"/>
<feature type="compositionally biased region" description="Acidic residues" evidence="1">
    <location>
        <begin position="1021"/>
        <end position="1030"/>
    </location>
</feature>
<protein>
    <submittedName>
        <fullName evidence="2">Uncharacterized protein</fullName>
    </submittedName>
</protein>
<feature type="compositionally biased region" description="Basic and acidic residues" evidence="1">
    <location>
        <begin position="1032"/>
        <end position="1042"/>
    </location>
</feature>
<organism evidence="2 3">
    <name type="scientific">Baudoinia panamericana (strain UAMH 10762)</name>
    <name type="common">Angels' share fungus</name>
    <name type="synonym">Baudoinia compniacensis (strain UAMH 10762)</name>
    <dbReference type="NCBI Taxonomy" id="717646"/>
    <lineage>
        <taxon>Eukaryota</taxon>
        <taxon>Fungi</taxon>
        <taxon>Dikarya</taxon>
        <taxon>Ascomycota</taxon>
        <taxon>Pezizomycotina</taxon>
        <taxon>Dothideomycetes</taxon>
        <taxon>Dothideomycetidae</taxon>
        <taxon>Mycosphaerellales</taxon>
        <taxon>Teratosphaeriaceae</taxon>
        <taxon>Baudoinia</taxon>
    </lineage>
</organism>
<feature type="region of interest" description="Disordered" evidence="1">
    <location>
        <begin position="1006"/>
        <end position="1055"/>
    </location>
</feature>
<keyword evidence="3" id="KW-1185">Reference proteome</keyword>
<dbReference type="RefSeq" id="XP_007680061.1">
    <property type="nucleotide sequence ID" value="XM_007681871.1"/>
</dbReference>